<dbReference type="SMART" id="SM00703">
    <property type="entry name" value="NRF"/>
    <property type="match status" value="1"/>
</dbReference>
<reference evidence="2 3" key="1">
    <citation type="journal article" date="2024" name="Insects">
        <title>An Improved Chromosome-Level Genome Assembly of the Firefly Pyrocoelia pectoralis.</title>
        <authorList>
            <person name="Fu X."/>
            <person name="Meyer-Rochow V.B."/>
            <person name="Ballantyne L."/>
            <person name="Zhu X."/>
        </authorList>
    </citation>
    <scope>NUCLEOTIDE SEQUENCE [LARGE SCALE GENOMIC DNA]</scope>
    <source>
        <strain evidence="2">XCY_ONT2</strain>
    </source>
</reference>
<proteinExistence type="predicted"/>
<gene>
    <name evidence="2" type="ORF">RI129_001749</name>
</gene>
<dbReference type="AlphaFoldDB" id="A0AAN7ZK77"/>
<accession>A0AAN7ZK77</accession>
<dbReference type="PANTHER" id="PTHR11161">
    <property type="entry name" value="O-ACYLTRANSFERASE"/>
    <property type="match status" value="1"/>
</dbReference>
<dbReference type="Pfam" id="PF20146">
    <property type="entry name" value="NRF"/>
    <property type="match status" value="1"/>
</dbReference>
<dbReference type="InterPro" id="IPR006621">
    <property type="entry name" value="Nose-resist-to-fluoxetine_N"/>
</dbReference>
<dbReference type="EMBL" id="JAVRBK010000001">
    <property type="protein sequence ID" value="KAK5650720.1"/>
    <property type="molecule type" value="Genomic_DNA"/>
</dbReference>
<sequence>MDGNKFIKDGTEPPIIQLWKEFQLYFLSNYSLLSLSCQKATNRFLKALHQNQYWAFKMLDSTAKLPSGILNGNVNQFGDYEGCLSVMEAQYCLAELNLESVWTEVYKPYKNLAHSYYPFKGNFDDVSSFD</sequence>
<organism evidence="2 3">
    <name type="scientific">Pyrocoelia pectoralis</name>
    <dbReference type="NCBI Taxonomy" id="417401"/>
    <lineage>
        <taxon>Eukaryota</taxon>
        <taxon>Metazoa</taxon>
        <taxon>Ecdysozoa</taxon>
        <taxon>Arthropoda</taxon>
        <taxon>Hexapoda</taxon>
        <taxon>Insecta</taxon>
        <taxon>Pterygota</taxon>
        <taxon>Neoptera</taxon>
        <taxon>Endopterygota</taxon>
        <taxon>Coleoptera</taxon>
        <taxon>Polyphaga</taxon>
        <taxon>Elateriformia</taxon>
        <taxon>Elateroidea</taxon>
        <taxon>Lampyridae</taxon>
        <taxon>Lampyrinae</taxon>
        <taxon>Pyrocoelia</taxon>
    </lineage>
</organism>
<evidence type="ECO:0000259" key="1">
    <source>
        <dbReference type="SMART" id="SM00703"/>
    </source>
</evidence>
<dbReference type="InterPro" id="IPR052728">
    <property type="entry name" value="O2_lipid_transport_reg"/>
</dbReference>
<dbReference type="Proteomes" id="UP001329430">
    <property type="component" value="Chromosome 1"/>
</dbReference>
<comment type="caution">
    <text evidence="2">The sequence shown here is derived from an EMBL/GenBank/DDBJ whole genome shotgun (WGS) entry which is preliminary data.</text>
</comment>
<protein>
    <recommendedName>
        <fullName evidence="1">Nose resistant-to-fluoxetine protein N-terminal domain-containing protein</fullName>
    </recommendedName>
</protein>
<keyword evidence="3" id="KW-1185">Reference proteome</keyword>
<dbReference type="PANTHER" id="PTHR11161:SF4">
    <property type="entry name" value="DROP DEAD"/>
    <property type="match status" value="1"/>
</dbReference>
<evidence type="ECO:0000313" key="2">
    <source>
        <dbReference type="EMBL" id="KAK5650720.1"/>
    </source>
</evidence>
<evidence type="ECO:0000313" key="3">
    <source>
        <dbReference type="Proteomes" id="UP001329430"/>
    </source>
</evidence>
<feature type="domain" description="Nose resistant-to-fluoxetine protein N-terminal" evidence="1">
    <location>
        <begin position="34"/>
        <end position="128"/>
    </location>
</feature>
<name>A0AAN7ZK77_9COLE</name>